<evidence type="ECO:0000256" key="1">
    <source>
        <dbReference type="SAM" id="MobiDB-lite"/>
    </source>
</evidence>
<comment type="caution">
    <text evidence="3">The sequence shown here is derived from an EMBL/GenBank/DDBJ whole genome shotgun (WGS) entry which is preliminary data.</text>
</comment>
<feature type="compositionally biased region" description="Basic and acidic residues" evidence="1">
    <location>
        <begin position="47"/>
        <end position="79"/>
    </location>
</feature>
<evidence type="ECO:0000256" key="2">
    <source>
        <dbReference type="SAM" id="SignalP"/>
    </source>
</evidence>
<keyword evidence="2" id="KW-0732">Signal</keyword>
<dbReference type="GO" id="GO:0016740">
    <property type="term" value="F:transferase activity"/>
    <property type="evidence" value="ECO:0007669"/>
    <property type="project" value="UniProtKB-KW"/>
</dbReference>
<organism evidence="3 4">
    <name type="scientific">Streptomyces nymphaeiformis</name>
    <dbReference type="NCBI Taxonomy" id="2663842"/>
    <lineage>
        <taxon>Bacteria</taxon>
        <taxon>Bacillati</taxon>
        <taxon>Actinomycetota</taxon>
        <taxon>Actinomycetes</taxon>
        <taxon>Kitasatosporales</taxon>
        <taxon>Streptomycetaceae</taxon>
        <taxon>Streptomyces</taxon>
    </lineage>
</organism>
<dbReference type="RefSeq" id="WP_116158497.1">
    <property type="nucleotide sequence ID" value="NZ_JACHJY010000009.1"/>
</dbReference>
<protein>
    <submittedName>
        <fullName evidence="3">Mannitol-specific phosphotransferase system IIBC component</fullName>
    </submittedName>
</protein>
<gene>
    <name evidence="3" type="ORF">GGE06_006278</name>
</gene>
<feature type="chain" id="PRO_5030541553" evidence="2">
    <location>
        <begin position="30"/>
        <end position="159"/>
    </location>
</feature>
<feature type="compositionally biased region" description="Polar residues" evidence="1">
    <location>
        <begin position="119"/>
        <end position="129"/>
    </location>
</feature>
<keyword evidence="4" id="KW-1185">Reference proteome</keyword>
<evidence type="ECO:0000313" key="4">
    <source>
        <dbReference type="Proteomes" id="UP000582643"/>
    </source>
</evidence>
<dbReference type="AlphaFoldDB" id="A0A7W7U588"/>
<evidence type="ECO:0000313" key="3">
    <source>
        <dbReference type="EMBL" id="MBB4985328.1"/>
    </source>
</evidence>
<feature type="compositionally biased region" description="Basic and acidic residues" evidence="1">
    <location>
        <begin position="98"/>
        <end position="107"/>
    </location>
</feature>
<feature type="region of interest" description="Disordered" evidence="1">
    <location>
        <begin position="47"/>
        <end position="151"/>
    </location>
</feature>
<dbReference type="Proteomes" id="UP000582643">
    <property type="component" value="Unassembled WGS sequence"/>
</dbReference>
<keyword evidence="3" id="KW-0808">Transferase</keyword>
<reference evidence="3 4" key="1">
    <citation type="submission" date="2020-08" db="EMBL/GenBank/DDBJ databases">
        <title>Genomic Encyclopedia of Type Strains, Phase III (KMG-III): the genomes of soil and plant-associated and newly described type strains.</title>
        <authorList>
            <person name="Whitman W."/>
        </authorList>
    </citation>
    <scope>NUCLEOTIDE SEQUENCE [LARGE SCALE GENOMIC DNA]</scope>
    <source>
        <strain evidence="3 4">SFB5A</strain>
    </source>
</reference>
<name>A0A7W7U588_9ACTN</name>
<feature type="signal peptide" evidence="2">
    <location>
        <begin position="1"/>
        <end position="29"/>
    </location>
</feature>
<proteinExistence type="predicted"/>
<sequence>MSHVKPRRLLGAVLLAAALALPMTSVAHAEECKPDDQACLDKEANAKEAKKIEEQQKKTQEAAGKADKDIKDVGKKIDECPPGSDSCMGKLTSGQGAAEEKGVKDMTETISTFEPEPTDNAQSAVTSTCADFPGSLPQGSGDPGQSPFPVDQLCSLLGS</sequence>
<dbReference type="EMBL" id="JACHJY010000009">
    <property type="protein sequence ID" value="MBB4985328.1"/>
    <property type="molecule type" value="Genomic_DNA"/>
</dbReference>
<accession>A0A7W7U588</accession>